<gene>
    <name evidence="1" type="ORF">Mrose_01890</name>
</gene>
<comment type="caution">
    <text evidence="1">The sequence shown here is derived from an EMBL/GenBank/DDBJ whole genome shotgun (WGS) entry which is preliminary data.</text>
</comment>
<organism evidence="1 2">
    <name type="scientific">Calidithermus roseus</name>
    <dbReference type="NCBI Taxonomy" id="1644118"/>
    <lineage>
        <taxon>Bacteria</taxon>
        <taxon>Thermotogati</taxon>
        <taxon>Deinococcota</taxon>
        <taxon>Deinococci</taxon>
        <taxon>Thermales</taxon>
        <taxon>Thermaceae</taxon>
        <taxon>Calidithermus</taxon>
    </lineage>
</organism>
<evidence type="ECO:0000313" key="2">
    <source>
        <dbReference type="Proteomes" id="UP000265341"/>
    </source>
</evidence>
<evidence type="ECO:0008006" key="3">
    <source>
        <dbReference type="Google" id="ProtNLM"/>
    </source>
</evidence>
<dbReference type="Proteomes" id="UP000265341">
    <property type="component" value="Unassembled WGS sequence"/>
</dbReference>
<dbReference type="SUPFAM" id="SSF56935">
    <property type="entry name" value="Porins"/>
    <property type="match status" value="1"/>
</dbReference>
<name>A0A399ERI5_9DEIN</name>
<dbReference type="InterPro" id="IPR047589">
    <property type="entry name" value="DUF11_rpt"/>
</dbReference>
<protein>
    <recommendedName>
        <fullName evidence="3">DUF11 domain-containing protein</fullName>
    </recommendedName>
</protein>
<accession>A0A399ERI5</accession>
<dbReference type="NCBIfam" id="TIGR01451">
    <property type="entry name" value="B_ant_repeat"/>
    <property type="match status" value="1"/>
</dbReference>
<keyword evidence="2" id="KW-1185">Reference proteome</keyword>
<evidence type="ECO:0000313" key="1">
    <source>
        <dbReference type="EMBL" id="RIH86116.1"/>
    </source>
</evidence>
<proteinExistence type="predicted"/>
<sequence length="1498" mass="160110">MLVTPAGERPYDLSLQVGENSVRLAEGRAALELAAGSYALQPRLAGASVEGPEQVVLEPGQTAQARYRVTPEVALSFESDRTVMQVGEEAVLTARVSTAFPDLLPADLRLELPDCLEPQASPRLSSPVSAGRTVTLRLAVKAVCKGEFAPAARLAPWGQSRQVSLQVLQPATFTLQKTGPEAAAVGERVTYRLRVGNSGDVPGSVRLRDVLPEGLEGESLEQTLTLPPGQAQTLELAARLTPQAGATLTNRAVLLSASGQELAAAQSTLRVLRPKAELSRGLDRRKVLPGEVVTVSLRVRNGGEAPLEYTLTDAYPEWLEPLEKPEFAGRLEPGAERIHSYQARVAFGAPAEGLFQAELRSNGGDLRAPDRLERVLIGVNKRAEPQRVVLGSPVTFVIELHNPADHTVRFELQDIPGEGLELAELPQGQIPFGTAKPYAWEFVLEPGQRAEVRLEGKPARVGSLENQALAFAGGVPVSFPSKAAVAVLPVLEPVRTSTIRLEFAVGGPSGAGVNPAAPTGERLLLTHLPPIEAAGEGKAVQAVYEPGSARLDGNPLPDPRVDEQGRLYFEIPYQSGGVLSYQVRHRAVLGPLEAPTLTLGVADREVLLQGQVPFAALAKTRPLEARTRQGFIQEPLPGTVFRVDRARVVLEMPYGLEFELEVGGEPVSRTSLGKAEYDSVKGTQRLEYYGLPLRPGANLIEFRSPAGTDRVEVFLAGKPVRLLARPLKLYADGRTPLEFELLALDAGGLPSGFGPLTLASSLEPLDPDAFPTTSGYQVLLRDGRAVLRLKPLALPGNLRLELAFDELEGRAEFFVPGRQNTLWQAQGSVGASFGGGVGLFGVGRGYLEAPLDLGGEGTLRVALDARFGLRGLEGGLNPTPDPSAAFPLTGSGIEAVLPLRSADPLALRYDNTAFSLGYHAEALALPGLSSLGEGTALRFETREQQGFGVTAFAGLLPQATLTEEPALDGTRRYKLSQPPMLGSETVLLREGASERRLERGQDYTLDADGWLTLAKPLWPTTPDGQPVVLRVTYAAQDSPRAPGYGFGLRYRQGGFSAGASLAALPAQDLRYGAELGYRDGAFSARVSYARQNADRFGLELGYTGTSLEARADLSYEGRLQGSASLGLALSPADKLALEHQASEQNRTALLYQRQLSPGFSVGGGLSYLWNTAGLGAVGRLVYGAAPWKLELTHTQPFRFSDMALSQLKMAYAFDFNLSAEAALDYLWGNDLRGSLALKQKLGGANLSLSYQLPGASGEGNRARFGLEAPLPLDERWSLDLSAGYDRSLSTGTDQAAFGLALRYKDEGLGGTLGSEVAFGTSPKLVLRGGLTGALDTEQTVSLDTNYQALPTPDGRFTLAYAWRSQQYQLLTYHRLSVGQLGWGLEGALAAGYHPSLAWQLRPSAAYRLPAADLAGATYQLGLGANYYFTDSLGFGAAVYQLFQPATASSATHFGLEGSLRVLEGLWVNVGYTFGYMSALTPDAQPGFYLRLDFLGGGR</sequence>
<reference evidence="1 2" key="1">
    <citation type="submission" date="2018-08" db="EMBL/GenBank/DDBJ databases">
        <title>Meiothermus roseus NBRC 110900 genome sequencing project.</title>
        <authorList>
            <person name="Da Costa M.S."/>
            <person name="Albuquerque L."/>
            <person name="Raposo P."/>
            <person name="Froufe H.J.C."/>
            <person name="Barroso C.S."/>
            <person name="Egas C."/>
        </authorList>
    </citation>
    <scope>NUCLEOTIDE SEQUENCE [LARGE SCALE GENOMIC DNA]</scope>
    <source>
        <strain evidence="1 2">NBRC 110900</strain>
    </source>
</reference>
<dbReference type="EMBL" id="QWLA01000033">
    <property type="protein sequence ID" value="RIH86116.1"/>
    <property type="molecule type" value="Genomic_DNA"/>
</dbReference>